<dbReference type="Proteomes" id="UP000324738">
    <property type="component" value="Unassembled WGS sequence"/>
</dbReference>
<dbReference type="InterPro" id="IPR039557">
    <property type="entry name" value="AHAS_ACT"/>
</dbReference>
<dbReference type="PANTHER" id="PTHR30239:SF0">
    <property type="entry name" value="ACETOLACTATE SYNTHASE SMALL SUBUNIT 1, CHLOROPLASTIC"/>
    <property type="match status" value="1"/>
</dbReference>
<gene>
    <name evidence="10" type="primary">ilvN</name>
    <name evidence="10" type="ORF">FPY71_03835</name>
</gene>
<dbReference type="GO" id="GO:0009097">
    <property type="term" value="P:isoleucine biosynthetic process"/>
    <property type="evidence" value="ECO:0007669"/>
    <property type="project" value="UniProtKB-UniRule"/>
</dbReference>
<proteinExistence type="inferred from homology"/>
<evidence type="ECO:0000313" key="11">
    <source>
        <dbReference type="Proteomes" id="UP000324738"/>
    </source>
</evidence>
<comment type="function">
    <text evidence="8">Catalyzes the conversion of 2 pyruvate molecules into acetolactate in the first common step of the biosynthetic pathway of the branched-amino acids such as leucine, isoleucine, and valine.</text>
</comment>
<comment type="pathway">
    <text evidence="2 8">Amino-acid biosynthesis; L-valine biosynthesis; L-valine from pyruvate: step 1/4.</text>
</comment>
<evidence type="ECO:0000256" key="2">
    <source>
        <dbReference type="ARBA" id="ARBA00005025"/>
    </source>
</evidence>
<evidence type="ECO:0000256" key="3">
    <source>
        <dbReference type="ARBA" id="ARBA00006341"/>
    </source>
</evidence>
<comment type="similarity">
    <text evidence="3 8">Belongs to the acetolactate synthase small subunit family.</text>
</comment>
<comment type="subunit">
    <text evidence="4 8">Dimer of large and small chains.</text>
</comment>
<comment type="catalytic activity">
    <reaction evidence="7 8">
        <text>2 pyruvate + H(+) = (2S)-2-acetolactate + CO2</text>
        <dbReference type="Rhea" id="RHEA:25249"/>
        <dbReference type="ChEBI" id="CHEBI:15361"/>
        <dbReference type="ChEBI" id="CHEBI:15378"/>
        <dbReference type="ChEBI" id="CHEBI:16526"/>
        <dbReference type="ChEBI" id="CHEBI:58476"/>
        <dbReference type="EC" id="2.2.1.6"/>
    </reaction>
</comment>
<dbReference type="EC" id="2.2.1.6" evidence="8"/>
<keyword evidence="11" id="KW-1185">Reference proteome</keyword>
<evidence type="ECO:0000256" key="7">
    <source>
        <dbReference type="ARBA" id="ARBA00048670"/>
    </source>
</evidence>
<evidence type="ECO:0000256" key="1">
    <source>
        <dbReference type="ARBA" id="ARBA00004974"/>
    </source>
</evidence>
<dbReference type="GO" id="GO:0005829">
    <property type="term" value="C:cytosol"/>
    <property type="evidence" value="ECO:0007669"/>
    <property type="project" value="TreeGrafter"/>
</dbReference>
<dbReference type="Gene3D" id="3.30.70.1150">
    <property type="entry name" value="ACT-like. Chain A, domain 2"/>
    <property type="match status" value="1"/>
</dbReference>
<keyword evidence="8 10" id="KW-0808">Transferase</keyword>
<dbReference type="InterPro" id="IPR004789">
    <property type="entry name" value="Acetalactate_synth_ssu"/>
</dbReference>
<dbReference type="InterPro" id="IPR002912">
    <property type="entry name" value="ACT_dom"/>
</dbReference>
<dbReference type="InterPro" id="IPR045865">
    <property type="entry name" value="ACT-like_dom_sf"/>
</dbReference>
<dbReference type="InterPro" id="IPR054480">
    <property type="entry name" value="AHAS_small-like_ACT"/>
</dbReference>
<dbReference type="Gene3D" id="3.30.70.260">
    <property type="match status" value="1"/>
</dbReference>
<dbReference type="UniPathway" id="UPA00047">
    <property type="reaction ID" value="UER00055"/>
</dbReference>
<dbReference type="PROSITE" id="PS51671">
    <property type="entry name" value="ACT"/>
    <property type="match status" value="1"/>
</dbReference>
<dbReference type="CDD" id="cd04878">
    <property type="entry name" value="ACT_AHAS"/>
    <property type="match status" value="1"/>
</dbReference>
<name>A0A5B0E299_9HYPH</name>
<dbReference type="PANTHER" id="PTHR30239">
    <property type="entry name" value="ACETOLACTATE SYNTHASE SMALL SUBUNIT"/>
    <property type="match status" value="1"/>
</dbReference>
<feature type="domain" description="ACT" evidence="9">
    <location>
        <begin position="25"/>
        <end position="100"/>
    </location>
</feature>
<comment type="pathway">
    <text evidence="1 8">Amino-acid biosynthesis; L-isoleucine biosynthesis; L-isoleucine from 2-oxobutanoate: step 1/4.</text>
</comment>
<dbReference type="InterPro" id="IPR019455">
    <property type="entry name" value="Acetolactate_synth_ssu_C"/>
</dbReference>
<dbReference type="NCBIfam" id="TIGR00119">
    <property type="entry name" value="acolac_sm"/>
    <property type="match status" value="1"/>
</dbReference>
<dbReference type="FunFam" id="3.30.70.260:FF:000001">
    <property type="entry name" value="Acetolactate synthase, small subunit"/>
    <property type="match status" value="1"/>
</dbReference>
<evidence type="ECO:0000313" key="10">
    <source>
        <dbReference type="EMBL" id="KAA0972245.1"/>
    </source>
</evidence>
<sequence>MNTPLQPPASAYFFSEEKEKTESHTLSIVVDNEPGVLARVIGMFSGRGYNIESLTVSETEHTKHLSRITIVTRGAPHVIEQLISQLDRIVPVHRVVDLTRTAEGLGEDGPIERELALVKVAGLGDNRVEALRLSDAFRAKVVDSNTGHFVFEITGKSSKIEKFIQIMAPLGLVEVCRTGVAAMSRGTDPVIED</sequence>
<evidence type="ECO:0000256" key="5">
    <source>
        <dbReference type="ARBA" id="ARBA00022605"/>
    </source>
</evidence>
<dbReference type="GO" id="GO:0009099">
    <property type="term" value="P:L-valine biosynthetic process"/>
    <property type="evidence" value="ECO:0007669"/>
    <property type="project" value="UniProtKB-UniRule"/>
</dbReference>
<comment type="caution">
    <text evidence="10">The sequence shown here is derived from an EMBL/GenBank/DDBJ whole genome shotgun (WGS) entry which is preliminary data.</text>
</comment>
<dbReference type="InterPro" id="IPR027271">
    <property type="entry name" value="Acetolactate_synth/TF_NikR_C"/>
</dbReference>
<dbReference type="Pfam" id="PF10369">
    <property type="entry name" value="ALS_ss_C"/>
    <property type="match status" value="1"/>
</dbReference>
<dbReference type="EMBL" id="VTWH01000001">
    <property type="protein sequence ID" value="KAA0972245.1"/>
    <property type="molecule type" value="Genomic_DNA"/>
</dbReference>
<dbReference type="GO" id="GO:0003984">
    <property type="term" value="F:acetolactate synthase activity"/>
    <property type="evidence" value="ECO:0007669"/>
    <property type="project" value="UniProtKB-UniRule"/>
</dbReference>
<keyword evidence="6 8" id="KW-0100">Branched-chain amino acid biosynthesis</keyword>
<dbReference type="RefSeq" id="WP_149297775.1">
    <property type="nucleotide sequence ID" value="NZ_VTWH01000001.1"/>
</dbReference>
<accession>A0A5B0E299</accession>
<dbReference type="UniPathway" id="UPA00049">
    <property type="reaction ID" value="UER00059"/>
</dbReference>
<dbReference type="NCBIfam" id="NF008864">
    <property type="entry name" value="PRK11895.1"/>
    <property type="match status" value="1"/>
</dbReference>
<evidence type="ECO:0000259" key="9">
    <source>
        <dbReference type="PROSITE" id="PS51671"/>
    </source>
</evidence>
<evidence type="ECO:0000256" key="6">
    <source>
        <dbReference type="ARBA" id="ARBA00023304"/>
    </source>
</evidence>
<reference evidence="10 11" key="1">
    <citation type="submission" date="2019-08" db="EMBL/GenBank/DDBJ databases">
        <title>Aureimonas fodiniaquatilis sp. nov., isolated from a coal mine wastewater.</title>
        <authorList>
            <person name="Kim W."/>
        </authorList>
    </citation>
    <scope>NUCLEOTIDE SEQUENCE [LARGE SCALE GENOMIC DNA]</scope>
    <source>
        <strain evidence="10 11">CAU 1482</strain>
    </source>
</reference>
<protein>
    <recommendedName>
        <fullName evidence="8">Acetolactate synthase small subunit</fullName>
        <shortName evidence="8">AHAS</shortName>
        <shortName evidence="8">ALS</shortName>
        <ecNumber evidence="8">2.2.1.6</ecNumber>
    </recommendedName>
    <alternativeName>
        <fullName evidence="8">Acetohydroxy-acid synthase small subunit</fullName>
    </alternativeName>
</protein>
<organism evidence="10 11">
    <name type="scientific">Aureimonas fodinaquatilis</name>
    <dbReference type="NCBI Taxonomy" id="2565783"/>
    <lineage>
        <taxon>Bacteria</taxon>
        <taxon>Pseudomonadati</taxon>
        <taxon>Pseudomonadota</taxon>
        <taxon>Alphaproteobacteria</taxon>
        <taxon>Hyphomicrobiales</taxon>
        <taxon>Aurantimonadaceae</taxon>
        <taxon>Aureimonas</taxon>
    </lineage>
</organism>
<dbReference type="OrthoDB" id="9787365at2"/>
<keyword evidence="5 8" id="KW-0028">Amino-acid biosynthesis</keyword>
<dbReference type="SUPFAM" id="SSF55021">
    <property type="entry name" value="ACT-like"/>
    <property type="match status" value="2"/>
</dbReference>
<dbReference type="AlphaFoldDB" id="A0A5B0E299"/>
<dbReference type="Pfam" id="PF22629">
    <property type="entry name" value="ACT_AHAS_ss"/>
    <property type="match status" value="1"/>
</dbReference>
<dbReference type="GO" id="GO:1990610">
    <property type="term" value="F:acetolactate synthase regulator activity"/>
    <property type="evidence" value="ECO:0007669"/>
    <property type="project" value="UniProtKB-UniRule"/>
</dbReference>
<evidence type="ECO:0000256" key="8">
    <source>
        <dbReference type="RuleBase" id="RU368092"/>
    </source>
</evidence>
<evidence type="ECO:0000256" key="4">
    <source>
        <dbReference type="ARBA" id="ARBA00011744"/>
    </source>
</evidence>